<dbReference type="PANTHER" id="PTHR19965:SF35">
    <property type="entry name" value="RNA ANNEALING PROTEIN YRA1"/>
    <property type="match status" value="1"/>
</dbReference>
<dbReference type="FunCoup" id="Q4N670">
    <property type="interactions" value="131"/>
</dbReference>
<dbReference type="InterPro" id="IPR000504">
    <property type="entry name" value="RRM_dom"/>
</dbReference>
<dbReference type="GO" id="GO:0005634">
    <property type="term" value="C:nucleus"/>
    <property type="evidence" value="ECO:0007669"/>
    <property type="project" value="TreeGrafter"/>
</dbReference>
<dbReference type="Gene3D" id="3.30.70.330">
    <property type="match status" value="1"/>
</dbReference>
<dbReference type="eggNOG" id="KOG0533">
    <property type="taxonomic scope" value="Eukaryota"/>
</dbReference>
<feature type="compositionally biased region" description="Basic residues" evidence="3">
    <location>
        <begin position="38"/>
        <end position="55"/>
    </location>
</feature>
<dbReference type="STRING" id="5875.Q4N670"/>
<evidence type="ECO:0000256" key="2">
    <source>
        <dbReference type="PROSITE-ProRule" id="PRU00176"/>
    </source>
</evidence>
<name>Q4N670_THEPA</name>
<dbReference type="CDD" id="cd12418">
    <property type="entry name" value="RRM_Aly_REF_like"/>
    <property type="match status" value="1"/>
</dbReference>
<dbReference type="PROSITE" id="PS50102">
    <property type="entry name" value="RRM"/>
    <property type="match status" value="1"/>
</dbReference>
<organism evidence="5 6">
    <name type="scientific">Theileria parva</name>
    <name type="common">East coast fever infection agent</name>
    <dbReference type="NCBI Taxonomy" id="5875"/>
    <lineage>
        <taxon>Eukaryota</taxon>
        <taxon>Sar</taxon>
        <taxon>Alveolata</taxon>
        <taxon>Apicomplexa</taxon>
        <taxon>Aconoidasida</taxon>
        <taxon>Piroplasmida</taxon>
        <taxon>Theileriidae</taxon>
        <taxon>Theileria</taxon>
    </lineage>
</organism>
<dbReference type="Proteomes" id="UP000001949">
    <property type="component" value="Unassembled WGS sequence"/>
</dbReference>
<comment type="caution">
    <text evidence="5">The sequence shown here is derived from an EMBL/GenBank/DDBJ whole genome shotgun (WGS) entry which is preliminary data.</text>
</comment>
<dbReference type="Pfam" id="PF00076">
    <property type="entry name" value="RRM_1"/>
    <property type="match status" value="1"/>
</dbReference>
<dbReference type="OMA" id="VMKEDLM"/>
<dbReference type="SMART" id="SM00360">
    <property type="entry name" value="RRM"/>
    <property type="match status" value="1"/>
</dbReference>
<accession>Q4N670</accession>
<evidence type="ECO:0000313" key="6">
    <source>
        <dbReference type="Proteomes" id="UP000001949"/>
    </source>
</evidence>
<dbReference type="InParanoid" id="Q4N670"/>
<dbReference type="PANTHER" id="PTHR19965">
    <property type="entry name" value="RNA AND EXPORT FACTOR BINDING PROTEIN"/>
    <property type="match status" value="1"/>
</dbReference>
<dbReference type="VEuPathDB" id="PiroplasmaDB:TpMuguga_02g00067"/>
<evidence type="ECO:0000256" key="3">
    <source>
        <dbReference type="SAM" id="MobiDB-lite"/>
    </source>
</evidence>
<gene>
    <name evidence="5" type="ordered locus">TP02_0067</name>
</gene>
<dbReference type="GO" id="GO:0003729">
    <property type="term" value="F:mRNA binding"/>
    <property type="evidence" value="ECO:0007669"/>
    <property type="project" value="TreeGrafter"/>
</dbReference>
<dbReference type="EMBL" id="AAGK01000002">
    <property type="protein sequence ID" value="EAN32353.1"/>
    <property type="molecule type" value="Genomic_DNA"/>
</dbReference>
<keyword evidence="6" id="KW-1185">Reference proteome</keyword>
<dbReference type="KEGG" id="tpv:TP02_0067"/>
<dbReference type="AlphaFoldDB" id="Q4N670"/>
<proteinExistence type="predicted"/>
<reference evidence="5 6" key="1">
    <citation type="journal article" date="2005" name="Science">
        <title>Genome sequence of Theileria parva, a bovine pathogen that transforms lymphocytes.</title>
        <authorList>
            <person name="Gardner M.J."/>
            <person name="Bishop R."/>
            <person name="Shah T."/>
            <person name="de Villiers E.P."/>
            <person name="Carlton J.M."/>
            <person name="Hall N."/>
            <person name="Ren Q."/>
            <person name="Paulsen I.T."/>
            <person name="Pain A."/>
            <person name="Berriman M."/>
            <person name="Wilson R.J.M."/>
            <person name="Sato S."/>
            <person name="Ralph S.A."/>
            <person name="Mann D.J."/>
            <person name="Xiong Z."/>
            <person name="Shallom S.J."/>
            <person name="Weidman J."/>
            <person name="Jiang L."/>
            <person name="Lynn J."/>
            <person name="Weaver B."/>
            <person name="Shoaibi A."/>
            <person name="Domingo A.R."/>
            <person name="Wasawo D."/>
            <person name="Crabtree J."/>
            <person name="Wortman J.R."/>
            <person name="Haas B."/>
            <person name="Angiuoli S.V."/>
            <person name="Creasy T.H."/>
            <person name="Lu C."/>
            <person name="Suh B."/>
            <person name="Silva J.C."/>
            <person name="Utterback T.R."/>
            <person name="Feldblyum T.V."/>
            <person name="Pertea M."/>
            <person name="Allen J."/>
            <person name="Nierman W.C."/>
            <person name="Taracha E.L.N."/>
            <person name="Salzberg S.L."/>
            <person name="White O.R."/>
            <person name="Fitzhugh H.A."/>
            <person name="Morzaria S."/>
            <person name="Venter J.C."/>
            <person name="Fraser C.M."/>
            <person name="Nene V."/>
        </authorList>
    </citation>
    <scope>NUCLEOTIDE SEQUENCE [LARGE SCALE GENOMIC DNA]</scope>
    <source>
        <strain evidence="5 6">Muguga</strain>
    </source>
</reference>
<evidence type="ECO:0000256" key="1">
    <source>
        <dbReference type="ARBA" id="ARBA00022884"/>
    </source>
</evidence>
<dbReference type="InterPro" id="IPR051229">
    <property type="entry name" value="ALYREF_mRNA_export"/>
</dbReference>
<dbReference type="SUPFAM" id="SSF54928">
    <property type="entry name" value="RNA-binding domain, RBD"/>
    <property type="match status" value="1"/>
</dbReference>
<feature type="domain" description="RRM" evidence="4">
    <location>
        <begin position="76"/>
        <end position="148"/>
    </location>
</feature>
<dbReference type="GO" id="GO:0006406">
    <property type="term" value="P:mRNA export from nucleus"/>
    <property type="evidence" value="ECO:0007669"/>
    <property type="project" value="TreeGrafter"/>
</dbReference>
<dbReference type="RefSeq" id="XP_764636.1">
    <property type="nucleotide sequence ID" value="XM_759543.1"/>
</dbReference>
<evidence type="ECO:0000259" key="4">
    <source>
        <dbReference type="PROSITE" id="PS50102"/>
    </source>
</evidence>
<keyword evidence="1 2" id="KW-0694">RNA-binding</keyword>
<dbReference type="GeneID" id="3501547"/>
<sequence>MDVDPSVTTANKLDMSLDDLGKVMKSRKVKNEKNFKGFSRRNRASQPRSRRSFFRGSRRFSDRNEPFRRRRRETKYIVRVSNLDHSVMKEDLMELFSSVGDVVKVWVDYDNTDRSKGTGGCIYKFTDDAKKAISKFNGTVIEGKAVEMYGEVFNRGRRPFASRERFGLRNNRFSRPRGQRRNFKKTPW</sequence>
<protein>
    <submittedName>
        <fullName evidence="5">RNA and export factor binding protein, putative</fullName>
    </submittedName>
</protein>
<dbReference type="InterPro" id="IPR012677">
    <property type="entry name" value="Nucleotide-bd_a/b_plait_sf"/>
</dbReference>
<dbReference type="InterPro" id="IPR035979">
    <property type="entry name" value="RBD_domain_sf"/>
</dbReference>
<evidence type="ECO:0000313" key="5">
    <source>
        <dbReference type="EMBL" id="EAN32353.1"/>
    </source>
</evidence>
<feature type="region of interest" description="Disordered" evidence="3">
    <location>
        <begin position="31"/>
        <end position="55"/>
    </location>
</feature>